<sequence length="29" mass="3197">IYSTKPSSAYNKRPQKNASANGKGVDDHY</sequence>
<name>E9CMA5_9GAMM</name>
<proteinExistence type="predicted"/>
<evidence type="ECO:0000256" key="1">
    <source>
        <dbReference type="SAM" id="MobiDB-lite"/>
    </source>
</evidence>
<feature type="compositionally biased region" description="Polar residues" evidence="1">
    <location>
        <begin position="1"/>
        <end position="20"/>
    </location>
</feature>
<accession>E9CMA5</accession>
<evidence type="ECO:0000313" key="2">
    <source>
        <dbReference type="EMBL" id="EFW12264.1"/>
    </source>
</evidence>
<dbReference type="EMBL" id="GL636112">
    <property type="protein sequence ID" value="EFW12264.1"/>
    <property type="molecule type" value="Genomic_DNA"/>
</dbReference>
<feature type="region of interest" description="Disordered" evidence="1">
    <location>
        <begin position="1"/>
        <end position="29"/>
    </location>
</feature>
<dbReference type="HOGENOM" id="CLU_3407678_0_0_6"/>
<gene>
    <name evidence="2" type="ORF">SSYM_1430</name>
</gene>
<organism evidence="2 3">
    <name type="scientific">Serratia symbiotica str. Tucson</name>
    <dbReference type="NCBI Taxonomy" id="914128"/>
    <lineage>
        <taxon>Bacteria</taxon>
        <taxon>Pseudomonadati</taxon>
        <taxon>Pseudomonadota</taxon>
        <taxon>Gammaproteobacteria</taxon>
        <taxon>Enterobacterales</taxon>
        <taxon>Yersiniaceae</taxon>
        <taxon>Serratia</taxon>
        <taxon>Serratia symbiotica</taxon>
    </lineage>
</organism>
<keyword evidence="3" id="KW-1185">Reference proteome</keyword>
<dbReference type="AlphaFoldDB" id="E9CMA5"/>
<protein>
    <submittedName>
        <fullName evidence="2">Uncharacterized protein</fullName>
    </submittedName>
</protein>
<feature type="non-terminal residue" evidence="2">
    <location>
        <position position="1"/>
    </location>
</feature>
<evidence type="ECO:0000313" key="3">
    <source>
        <dbReference type="Proteomes" id="UP000013568"/>
    </source>
</evidence>
<dbReference type="Proteomes" id="UP000013568">
    <property type="component" value="Unassembled WGS sequence"/>
</dbReference>
<reference evidence="3" key="1">
    <citation type="journal article" date="2011" name="Genome Biol. Evol.">
        <title>Massive genomic decay in Serratia symbiotica, a recently evolved symbiont of aphids.</title>
        <authorList>
            <person name="Burke G.R."/>
            <person name="Moran N.A."/>
        </authorList>
    </citation>
    <scope>NUCLEOTIDE SEQUENCE [LARGE SCALE GENOMIC DNA]</scope>
    <source>
        <strain evidence="3">Tucson</strain>
    </source>
</reference>